<organism evidence="2 3">
    <name type="scientific">Ampelomyces quisqualis</name>
    <name type="common">Powdery mildew agent</name>
    <dbReference type="NCBI Taxonomy" id="50730"/>
    <lineage>
        <taxon>Eukaryota</taxon>
        <taxon>Fungi</taxon>
        <taxon>Dikarya</taxon>
        <taxon>Ascomycota</taxon>
        <taxon>Pezizomycotina</taxon>
        <taxon>Dothideomycetes</taxon>
        <taxon>Pleosporomycetidae</taxon>
        <taxon>Pleosporales</taxon>
        <taxon>Pleosporineae</taxon>
        <taxon>Phaeosphaeriaceae</taxon>
        <taxon>Ampelomyces</taxon>
    </lineage>
</organism>
<protein>
    <submittedName>
        <fullName evidence="2">Uncharacterized protein</fullName>
    </submittedName>
</protein>
<sequence length="153" mass="17462">MATPTAVTTGPPRQQDKTNVFGRNSPSENICLPEGIPVTAVEFYTYLPNAQRNYNAIVRFVQAGVTQSAVEKIINYHRRWAKRPAHHNSICKIMQEAMREQGGHAGWTVSRHSAGNYSYPRRWNRGDLTLDNVRLWVLSEIPDATWFGPARYY</sequence>
<name>A0A6A5QBN5_AMPQU</name>
<dbReference type="Proteomes" id="UP000800096">
    <property type="component" value="Unassembled WGS sequence"/>
</dbReference>
<proteinExistence type="predicted"/>
<evidence type="ECO:0000313" key="3">
    <source>
        <dbReference type="Proteomes" id="UP000800096"/>
    </source>
</evidence>
<dbReference type="OrthoDB" id="3799882at2759"/>
<feature type="region of interest" description="Disordered" evidence="1">
    <location>
        <begin position="1"/>
        <end position="26"/>
    </location>
</feature>
<dbReference type="EMBL" id="ML979139">
    <property type="protein sequence ID" value="KAF1912955.1"/>
    <property type="molecule type" value="Genomic_DNA"/>
</dbReference>
<evidence type="ECO:0000256" key="1">
    <source>
        <dbReference type="SAM" id="MobiDB-lite"/>
    </source>
</evidence>
<accession>A0A6A5QBN5</accession>
<evidence type="ECO:0000313" key="2">
    <source>
        <dbReference type="EMBL" id="KAF1912955.1"/>
    </source>
</evidence>
<gene>
    <name evidence="2" type="ORF">BDU57DRAFT_532086</name>
</gene>
<keyword evidence="3" id="KW-1185">Reference proteome</keyword>
<reference evidence="2" key="1">
    <citation type="journal article" date="2020" name="Stud. Mycol.">
        <title>101 Dothideomycetes genomes: a test case for predicting lifestyles and emergence of pathogens.</title>
        <authorList>
            <person name="Haridas S."/>
            <person name="Albert R."/>
            <person name="Binder M."/>
            <person name="Bloem J."/>
            <person name="Labutti K."/>
            <person name="Salamov A."/>
            <person name="Andreopoulos B."/>
            <person name="Baker S."/>
            <person name="Barry K."/>
            <person name="Bills G."/>
            <person name="Bluhm B."/>
            <person name="Cannon C."/>
            <person name="Castanera R."/>
            <person name="Culley D."/>
            <person name="Daum C."/>
            <person name="Ezra D."/>
            <person name="Gonzalez J."/>
            <person name="Henrissat B."/>
            <person name="Kuo A."/>
            <person name="Liang C."/>
            <person name="Lipzen A."/>
            <person name="Lutzoni F."/>
            <person name="Magnuson J."/>
            <person name="Mondo S."/>
            <person name="Nolan M."/>
            <person name="Ohm R."/>
            <person name="Pangilinan J."/>
            <person name="Park H.-J."/>
            <person name="Ramirez L."/>
            <person name="Alfaro M."/>
            <person name="Sun H."/>
            <person name="Tritt A."/>
            <person name="Yoshinaga Y."/>
            <person name="Zwiers L.-H."/>
            <person name="Turgeon B."/>
            <person name="Goodwin S."/>
            <person name="Spatafora J."/>
            <person name="Crous P."/>
            <person name="Grigoriev I."/>
        </authorList>
    </citation>
    <scope>NUCLEOTIDE SEQUENCE</scope>
    <source>
        <strain evidence="2">HMLAC05119</strain>
    </source>
</reference>
<dbReference type="AlphaFoldDB" id="A0A6A5QBN5"/>